<keyword evidence="3" id="KW-1185">Reference proteome</keyword>
<evidence type="ECO:0000256" key="1">
    <source>
        <dbReference type="SAM" id="Phobius"/>
    </source>
</evidence>
<keyword evidence="1" id="KW-1133">Transmembrane helix</keyword>
<feature type="transmembrane region" description="Helical" evidence="1">
    <location>
        <begin position="56"/>
        <end position="76"/>
    </location>
</feature>
<organism evidence="2 3">
    <name type="scientific">Allorhodopirellula heiligendammensis</name>
    <dbReference type="NCBI Taxonomy" id="2714739"/>
    <lineage>
        <taxon>Bacteria</taxon>
        <taxon>Pseudomonadati</taxon>
        <taxon>Planctomycetota</taxon>
        <taxon>Planctomycetia</taxon>
        <taxon>Pirellulales</taxon>
        <taxon>Pirellulaceae</taxon>
        <taxon>Allorhodopirellula</taxon>
    </lineage>
</organism>
<sequence>MDWSGDNFCFDFNELDLRLENTPFANRLNGRTADSFTKCMPETTINKLLIRRNLRLLGAVTLIAFACMFLSTAGPFRSVYGHGVSAEEANARLWHCHLPMDAKNVWFESGYRMTRVECELGQDAFRSWCDSVDWKPIVIVDDVPEWVFSMRIKSWVEVRRGLEFSNRDGDVGYRATFDADTQTAYAVYSGG</sequence>
<name>A0A5C6C6Z4_9BACT</name>
<proteinExistence type="predicted"/>
<reference evidence="2 3" key="1">
    <citation type="journal article" date="2020" name="Antonie Van Leeuwenhoek">
        <title>Rhodopirellula heiligendammensis sp. nov., Rhodopirellula pilleata sp. nov., and Rhodopirellula solitaria sp. nov. isolated from natural or artificial marine surfaces in Northern Germany and California, USA, and emended description of the genus Rhodopirellula.</title>
        <authorList>
            <person name="Kallscheuer N."/>
            <person name="Wiegand S."/>
            <person name="Jogler M."/>
            <person name="Boedeker C."/>
            <person name="Peeters S.H."/>
            <person name="Rast P."/>
            <person name="Heuer A."/>
            <person name="Jetten M.S.M."/>
            <person name="Rohde M."/>
            <person name="Jogler C."/>
        </authorList>
    </citation>
    <scope>NUCLEOTIDE SEQUENCE [LARGE SCALE GENOMIC DNA]</scope>
    <source>
        <strain evidence="2 3">Poly21</strain>
    </source>
</reference>
<comment type="caution">
    <text evidence="2">The sequence shown here is derived from an EMBL/GenBank/DDBJ whole genome shotgun (WGS) entry which is preliminary data.</text>
</comment>
<dbReference type="AlphaFoldDB" id="A0A5C6C6Z4"/>
<protein>
    <submittedName>
        <fullName evidence="2">Uncharacterized protein</fullName>
    </submittedName>
</protein>
<evidence type="ECO:0000313" key="2">
    <source>
        <dbReference type="EMBL" id="TWU18549.1"/>
    </source>
</evidence>
<evidence type="ECO:0000313" key="3">
    <source>
        <dbReference type="Proteomes" id="UP000319908"/>
    </source>
</evidence>
<dbReference type="Proteomes" id="UP000319908">
    <property type="component" value="Unassembled WGS sequence"/>
</dbReference>
<keyword evidence="1" id="KW-0472">Membrane</keyword>
<gene>
    <name evidence="2" type="ORF">Poly21_07130</name>
</gene>
<accession>A0A5C6C6Z4</accession>
<dbReference type="EMBL" id="SJPU01000001">
    <property type="protein sequence ID" value="TWU18549.1"/>
    <property type="molecule type" value="Genomic_DNA"/>
</dbReference>
<keyword evidence="1" id="KW-0812">Transmembrane</keyword>